<feature type="transmembrane region" description="Helical" evidence="16">
    <location>
        <begin position="180"/>
        <end position="198"/>
    </location>
</feature>
<dbReference type="Gene3D" id="1.10.1040.50">
    <property type="match status" value="1"/>
</dbReference>
<dbReference type="InterPro" id="IPR018212">
    <property type="entry name" value="Na/solute_symporter_CS"/>
</dbReference>
<evidence type="ECO:0000256" key="10">
    <source>
        <dbReference type="ARBA" id="ARBA00023136"/>
    </source>
</evidence>
<feature type="region of interest" description="Disordered" evidence="15">
    <location>
        <begin position="638"/>
        <end position="674"/>
    </location>
</feature>
<comment type="subcellular location">
    <subcellularLocation>
        <location evidence="1">Cell membrane</location>
        <topology evidence="1">Multi-pass membrane protein</topology>
    </subcellularLocation>
</comment>
<evidence type="ECO:0000256" key="8">
    <source>
        <dbReference type="ARBA" id="ARBA00023053"/>
    </source>
</evidence>
<keyword evidence="4" id="KW-0813">Transport</keyword>
<dbReference type="InterPro" id="IPR001452">
    <property type="entry name" value="SH3_domain"/>
</dbReference>
<dbReference type="Gene3D" id="1.20.1730.10">
    <property type="entry name" value="Sodium/glucose cotransporter"/>
    <property type="match status" value="1"/>
</dbReference>
<dbReference type="InterPro" id="IPR038377">
    <property type="entry name" value="Na/Glc_symporter_sf"/>
</dbReference>
<dbReference type="PROSITE" id="PS50283">
    <property type="entry name" value="NA_SOLUT_SYMP_3"/>
    <property type="match status" value="1"/>
</dbReference>
<evidence type="ECO:0000256" key="7">
    <source>
        <dbReference type="ARBA" id="ARBA00022989"/>
    </source>
</evidence>
<dbReference type="GO" id="GO:0005886">
    <property type="term" value="C:plasma membrane"/>
    <property type="evidence" value="ECO:0007669"/>
    <property type="project" value="UniProtKB-SubCell"/>
</dbReference>
<dbReference type="GO" id="GO:0016616">
    <property type="term" value="F:oxidoreductase activity, acting on the CH-OH group of donors, NAD or NADP as acceptor"/>
    <property type="evidence" value="ECO:0007669"/>
    <property type="project" value="InterPro"/>
</dbReference>
<dbReference type="SUPFAM" id="SSF48179">
    <property type="entry name" value="6-phosphogluconate dehydrogenase C-terminal domain-like"/>
    <property type="match status" value="1"/>
</dbReference>
<keyword evidence="3" id="KW-0728">SH3 domain</keyword>
<sequence length="747" mass="80743">EGLTPAELDKLTKTFGFPVGSATLADEVGIDVATHVAEDLGNAFGERFRGGDVGVLKTMVDEGFLARMLSSQDFNIRSLLYLPVVLYAPSLALQAVAGVPLVASIISTGVVCTFYTTLGGLKAVVWTDVFQALVMVAGLITVFIVGTVNVGGFDKVWQINKDRGRLTFFDFNPDPTIRNTFWTLTIGGAFGAMFPWTVSQAAVQRILASKSVENARRAMWLNIPCLIFVVGLCCLDGLVIFAVYADCDLKKSKKVTSNDQEKEPAPSPPGLESFRKNKQFYKVVYTFAPRNPDELPLNEGDQVTVFPDRPKVPPGWLFGSCKDREGLFPANYAEKLPESKGDYVELNPSSSTAQPSAASGRSVTSIIAALNSQKELPIAMPVVTENAFDTKETNQTAATTPSNQTSTVFPEGLQAVALYQHRGKSDNELNFNKNDIITLKEQKDMSWLGECNGKTGWFPKSYAKLVRGQRRGEGSASEVSSDKSSVQIPSPGASAFKEVTENRASEAAIIGECIALYAYNGEAGDLSFQEGDGISITKSDGDWWEGTLNGRKGIFPANYVKMKEAEVQKSSTKRPEIATVTTAYTATGPDQLSLVPGQYIAVKAKNANGWWEGQLQARGKKRQSGLFPGNCVKLLSSGGNATPTSASNDSLKINDGASRARSGSNTPQDDMIYSVPSSNKAAETLDQVLAMFSYTAQNSDELTFYKGSVITVLNREGDWWQGELNGQVGVFPNNYVQPLADLPTTTQ</sequence>
<evidence type="ECO:0000256" key="1">
    <source>
        <dbReference type="ARBA" id="ARBA00004651"/>
    </source>
</evidence>
<evidence type="ECO:0000313" key="17">
    <source>
        <dbReference type="EMBL" id="CAB4002934.1"/>
    </source>
</evidence>
<dbReference type="EMBL" id="CACRXK020004490">
    <property type="protein sequence ID" value="CAB4002934.1"/>
    <property type="molecule type" value="Genomic_DNA"/>
</dbReference>
<feature type="transmembrane region" description="Helical" evidence="16">
    <location>
        <begin position="219"/>
        <end position="244"/>
    </location>
</feature>
<dbReference type="CDD" id="cd11837">
    <property type="entry name" value="SH3_Intersectin_2"/>
    <property type="match status" value="1"/>
</dbReference>
<dbReference type="GO" id="GO:0098660">
    <property type="term" value="P:inorganic ion transmembrane transport"/>
    <property type="evidence" value="ECO:0007669"/>
    <property type="project" value="UniProtKB-ARBA"/>
</dbReference>
<dbReference type="Pfam" id="PF14604">
    <property type="entry name" value="SH3_9"/>
    <property type="match status" value="4"/>
</dbReference>
<organism evidence="17 18">
    <name type="scientific">Paramuricea clavata</name>
    <name type="common">Red gorgonian</name>
    <name type="synonym">Violescent sea-whip</name>
    <dbReference type="NCBI Taxonomy" id="317549"/>
    <lineage>
        <taxon>Eukaryota</taxon>
        <taxon>Metazoa</taxon>
        <taxon>Cnidaria</taxon>
        <taxon>Anthozoa</taxon>
        <taxon>Octocorallia</taxon>
        <taxon>Malacalcyonacea</taxon>
        <taxon>Plexauridae</taxon>
        <taxon>Paramuricea</taxon>
    </lineage>
</organism>
<dbReference type="GO" id="GO:0006814">
    <property type="term" value="P:sodium ion transport"/>
    <property type="evidence" value="ECO:0007669"/>
    <property type="project" value="UniProtKB-KW"/>
</dbReference>
<feature type="transmembrane region" description="Helical" evidence="16">
    <location>
        <begin position="132"/>
        <end position="153"/>
    </location>
</feature>
<dbReference type="PROSITE" id="PS50002">
    <property type="entry name" value="SH3"/>
    <property type="match status" value="5"/>
</dbReference>
<dbReference type="InterPro" id="IPR036028">
    <property type="entry name" value="SH3-like_dom_sf"/>
</dbReference>
<evidence type="ECO:0000256" key="11">
    <source>
        <dbReference type="ARBA" id="ARBA00023180"/>
    </source>
</evidence>
<dbReference type="Gene3D" id="2.30.30.40">
    <property type="entry name" value="SH3 Domains"/>
    <property type="match status" value="5"/>
</dbReference>
<feature type="region of interest" description="Disordered" evidence="15">
    <location>
        <begin position="473"/>
        <end position="492"/>
    </location>
</feature>
<dbReference type="Pfam" id="PF00474">
    <property type="entry name" value="SSF"/>
    <property type="match status" value="1"/>
</dbReference>
<dbReference type="InterPro" id="IPR001734">
    <property type="entry name" value="Na/solute_symporter"/>
</dbReference>
<keyword evidence="12" id="KW-0739">Sodium transport</keyword>
<dbReference type="PRINTS" id="PR00499">
    <property type="entry name" value="P67PHOX"/>
</dbReference>
<reference evidence="17" key="1">
    <citation type="submission" date="2020-04" db="EMBL/GenBank/DDBJ databases">
        <authorList>
            <person name="Alioto T."/>
            <person name="Alioto T."/>
            <person name="Gomez Garrido J."/>
        </authorList>
    </citation>
    <scope>NUCLEOTIDE SEQUENCE</scope>
    <source>
        <strain evidence="17">A484AB</strain>
    </source>
</reference>
<dbReference type="InterPro" id="IPR008927">
    <property type="entry name" value="6-PGluconate_DH-like_C_sf"/>
</dbReference>
<dbReference type="PANTHER" id="PTHR42985:SF40">
    <property type="entry name" value="LD47995P-RELATED"/>
    <property type="match status" value="1"/>
</dbReference>
<feature type="non-terminal residue" evidence="17">
    <location>
        <position position="1"/>
    </location>
</feature>
<proteinExistence type="inferred from homology"/>
<evidence type="ECO:0000256" key="6">
    <source>
        <dbReference type="ARBA" id="ARBA00022692"/>
    </source>
</evidence>
<evidence type="ECO:0000256" key="4">
    <source>
        <dbReference type="ARBA" id="ARBA00022448"/>
    </source>
</evidence>
<dbReference type="PROSITE" id="PS00456">
    <property type="entry name" value="NA_SOLUT_SYMP_1"/>
    <property type="match status" value="1"/>
</dbReference>
<dbReference type="PANTHER" id="PTHR42985">
    <property type="entry name" value="SODIUM-COUPLED MONOCARBOXYLATE TRANSPORTER"/>
    <property type="match status" value="1"/>
</dbReference>
<dbReference type="GO" id="GO:0015293">
    <property type="term" value="F:symporter activity"/>
    <property type="evidence" value="ECO:0007669"/>
    <property type="project" value="TreeGrafter"/>
</dbReference>
<feature type="transmembrane region" description="Helical" evidence="16">
    <location>
        <begin position="103"/>
        <end position="125"/>
    </location>
</feature>
<dbReference type="Proteomes" id="UP001152795">
    <property type="component" value="Unassembled WGS sequence"/>
</dbReference>
<dbReference type="FunFam" id="2.30.30.40:FF:000072">
    <property type="entry name" value="Unconventional Myosin IB"/>
    <property type="match status" value="1"/>
</dbReference>
<name>A0A7D9ID46_PARCT</name>
<dbReference type="PRINTS" id="PR00452">
    <property type="entry name" value="SH3DOMAIN"/>
</dbReference>
<dbReference type="OrthoDB" id="2015333at2759"/>
<keyword evidence="11" id="KW-0325">Glycoprotein</keyword>
<evidence type="ECO:0000313" key="18">
    <source>
        <dbReference type="Proteomes" id="UP001152795"/>
    </source>
</evidence>
<dbReference type="InterPro" id="IPR051163">
    <property type="entry name" value="Sodium:Solute_Symporter_SSF"/>
</dbReference>
<keyword evidence="9" id="KW-0406">Ion transport</keyword>
<feature type="transmembrane region" description="Helical" evidence="16">
    <location>
        <begin position="78"/>
        <end position="97"/>
    </location>
</feature>
<dbReference type="GO" id="GO:0015075">
    <property type="term" value="F:monoatomic ion transmembrane transporter activity"/>
    <property type="evidence" value="ECO:0007669"/>
    <property type="project" value="UniProtKB-ARBA"/>
</dbReference>
<accession>A0A7D9ID46</accession>
<dbReference type="SMART" id="SM00326">
    <property type="entry name" value="SH3"/>
    <property type="match status" value="5"/>
</dbReference>
<dbReference type="Pfam" id="PF07653">
    <property type="entry name" value="SH3_2"/>
    <property type="match status" value="1"/>
</dbReference>
<evidence type="ECO:0000256" key="2">
    <source>
        <dbReference type="ARBA" id="ARBA00006434"/>
    </source>
</evidence>
<keyword evidence="5" id="KW-1003">Cell membrane</keyword>
<comment type="similarity">
    <text evidence="2 14">Belongs to the sodium:solute symporter (SSF) (TC 2.A.21) family.</text>
</comment>
<gene>
    <name evidence="17" type="ORF">PACLA_8A040490</name>
</gene>
<comment type="caution">
    <text evidence="17">The sequence shown here is derived from an EMBL/GenBank/DDBJ whole genome shotgun (WGS) entry which is preliminary data.</text>
</comment>
<feature type="non-terminal residue" evidence="17">
    <location>
        <position position="747"/>
    </location>
</feature>
<keyword evidence="7 16" id="KW-1133">Transmembrane helix</keyword>
<evidence type="ECO:0000256" key="5">
    <source>
        <dbReference type="ARBA" id="ARBA00022475"/>
    </source>
</evidence>
<evidence type="ECO:0000256" key="15">
    <source>
        <dbReference type="SAM" id="MobiDB-lite"/>
    </source>
</evidence>
<comment type="catalytic activity">
    <reaction evidence="13">
        <text>iodide(out) + 2 Na(+)(out) = iodide(in) + 2 Na(+)(in)</text>
        <dbReference type="Rhea" id="RHEA:71207"/>
        <dbReference type="ChEBI" id="CHEBI:16382"/>
        <dbReference type="ChEBI" id="CHEBI:29101"/>
    </reaction>
</comment>
<keyword evidence="8" id="KW-0915">Sodium</keyword>
<feature type="compositionally biased region" description="Polar residues" evidence="15">
    <location>
        <begin position="638"/>
        <end position="651"/>
    </location>
</feature>
<dbReference type="AlphaFoldDB" id="A0A7D9ID46"/>
<keyword evidence="18" id="KW-1185">Reference proteome</keyword>
<evidence type="ECO:0000256" key="13">
    <source>
        <dbReference type="ARBA" id="ARBA00036099"/>
    </source>
</evidence>
<evidence type="ECO:0000256" key="12">
    <source>
        <dbReference type="ARBA" id="ARBA00023201"/>
    </source>
</evidence>
<dbReference type="GO" id="GO:0006631">
    <property type="term" value="P:fatty acid metabolic process"/>
    <property type="evidence" value="ECO:0007669"/>
    <property type="project" value="InterPro"/>
</dbReference>
<feature type="compositionally biased region" description="Low complexity" evidence="15">
    <location>
        <begin position="475"/>
        <end position="485"/>
    </location>
</feature>
<dbReference type="SUPFAM" id="SSF50044">
    <property type="entry name" value="SH3-domain"/>
    <property type="match status" value="5"/>
</dbReference>
<evidence type="ECO:0000256" key="16">
    <source>
        <dbReference type="SAM" id="Phobius"/>
    </source>
</evidence>
<keyword evidence="10 16" id="KW-0472">Membrane</keyword>
<evidence type="ECO:0000256" key="14">
    <source>
        <dbReference type="RuleBase" id="RU362091"/>
    </source>
</evidence>
<evidence type="ECO:0000256" key="3">
    <source>
        <dbReference type="ARBA" id="ARBA00022443"/>
    </source>
</evidence>
<evidence type="ECO:0000256" key="9">
    <source>
        <dbReference type="ARBA" id="ARBA00023065"/>
    </source>
</evidence>
<keyword evidence="6 16" id="KW-0812">Transmembrane</keyword>
<protein>
    <submittedName>
        <fullName evidence="17">Intersectin-1 isoform X1</fullName>
    </submittedName>
</protein>